<name>A0AAV7H457_DENCH</name>
<evidence type="ECO:0000313" key="2">
    <source>
        <dbReference type="Proteomes" id="UP000775213"/>
    </source>
</evidence>
<dbReference type="AlphaFoldDB" id="A0AAV7H457"/>
<proteinExistence type="predicted"/>
<organism evidence="1 2">
    <name type="scientific">Dendrobium chrysotoxum</name>
    <name type="common">Orchid</name>
    <dbReference type="NCBI Taxonomy" id="161865"/>
    <lineage>
        <taxon>Eukaryota</taxon>
        <taxon>Viridiplantae</taxon>
        <taxon>Streptophyta</taxon>
        <taxon>Embryophyta</taxon>
        <taxon>Tracheophyta</taxon>
        <taxon>Spermatophyta</taxon>
        <taxon>Magnoliopsida</taxon>
        <taxon>Liliopsida</taxon>
        <taxon>Asparagales</taxon>
        <taxon>Orchidaceae</taxon>
        <taxon>Epidendroideae</taxon>
        <taxon>Malaxideae</taxon>
        <taxon>Dendrobiinae</taxon>
        <taxon>Dendrobium</taxon>
    </lineage>
</organism>
<dbReference type="EMBL" id="JAGFBR010000009">
    <property type="protein sequence ID" value="KAH0462308.1"/>
    <property type="molecule type" value="Genomic_DNA"/>
</dbReference>
<keyword evidence="2" id="KW-1185">Reference proteome</keyword>
<dbReference type="Proteomes" id="UP000775213">
    <property type="component" value="Unassembled WGS sequence"/>
</dbReference>
<evidence type="ECO:0000313" key="1">
    <source>
        <dbReference type="EMBL" id="KAH0462308.1"/>
    </source>
</evidence>
<sequence>MGKKALWLPIKCCKVRSDREGAPSREKTAAEGSSALEIRLLWSLDWQKAKDQQLAACDRARCWQGLAIKISRAMWDRGDPRSFDLGRQNDGKLKCGLLMREGSSCRQRQKQIGQQARQQGFSQMRTQAKDGLVSLAVAISTCKGLPDIEPNWLKVINMNQRKDNPDRSYSIGLMENFIVLPLLKGGVFQNHPSLGKKHQGQQGTTSSISLFFTNMNEVPEWDYGLILHEHDNIDILRSPFFDVGFDFDNTIEEYFERIHITLVDTIDDQRKKGQWTLFGRATTASPPATSTFKDYSLLNSFPIDSLNGGINLIHGYIPNALMKIVTLLQFKELK</sequence>
<gene>
    <name evidence="1" type="ORF">IEQ34_009883</name>
</gene>
<protein>
    <submittedName>
        <fullName evidence="1">Uncharacterized protein</fullName>
    </submittedName>
</protein>
<reference evidence="1 2" key="1">
    <citation type="journal article" date="2021" name="Hortic Res">
        <title>Chromosome-scale assembly of the Dendrobium chrysotoxum genome enhances the understanding of orchid evolution.</title>
        <authorList>
            <person name="Zhang Y."/>
            <person name="Zhang G.Q."/>
            <person name="Zhang D."/>
            <person name="Liu X.D."/>
            <person name="Xu X.Y."/>
            <person name="Sun W.H."/>
            <person name="Yu X."/>
            <person name="Zhu X."/>
            <person name="Wang Z.W."/>
            <person name="Zhao X."/>
            <person name="Zhong W.Y."/>
            <person name="Chen H."/>
            <person name="Yin W.L."/>
            <person name="Huang T."/>
            <person name="Niu S.C."/>
            <person name="Liu Z.J."/>
        </authorList>
    </citation>
    <scope>NUCLEOTIDE SEQUENCE [LARGE SCALE GENOMIC DNA]</scope>
    <source>
        <strain evidence="1">Lindl</strain>
    </source>
</reference>
<accession>A0AAV7H457</accession>
<comment type="caution">
    <text evidence="1">The sequence shown here is derived from an EMBL/GenBank/DDBJ whole genome shotgun (WGS) entry which is preliminary data.</text>
</comment>